<accession>A0ABD5U4G1</accession>
<keyword evidence="2" id="KW-0812">Transmembrane</keyword>
<dbReference type="Proteomes" id="UP001596408">
    <property type="component" value="Unassembled WGS sequence"/>
</dbReference>
<keyword evidence="2" id="KW-1133">Transmembrane helix</keyword>
<gene>
    <name evidence="3" type="ORF">ACFQEV_13310</name>
</gene>
<organism evidence="3 4">
    <name type="scientific">Halopelagius fulvigenes</name>
    <dbReference type="NCBI Taxonomy" id="1198324"/>
    <lineage>
        <taxon>Archaea</taxon>
        <taxon>Methanobacteriati</taxon>
        <taxon>Methanobacteriota</taxon>
        <taxon>Stenosarchaea group</taxon>
        <taxon>Halobacteria</taxon>
        <taxon>Halobacteriales</taxon>
        <taxon>Haloferacaceae</taxon>
    </lineage>
</organism>
<evidence type="ECO:0000256" key="2">
    <source>
        <dbReference type="SAM" id="Phobius"/>
    </source>
</evidence>
<sequence length="135" mass="14007">MPSLRELLPKRIRRSYALTFLTGIVVVLLVMGSISAYAYTDSQESVKEDVAGVSAQTTAEAQNVSAASEEQTSSLTEVSTSVQSLADRAERLHSLLEQFEVQAASAPTDAGAETAADAAPAAADGGESAEAQSDD</sequence>
<keyword evidence="2" id="KW-0472">Membrane</keyword>
<comment type="caution">
    <text evidence="3">The sequence shown here is derived from an EMBL/GenBank/DDBJ whole genome shotgun (WGS) entry which is preliminary data.</text>
</comment>
<dbReference type="EMBL" id="JBHSXH010000015">
    <property type="protein sequence ID" value="MFC6825964.1"/>
    <property type="molecule type" value="Genomic_DNA"/>
</dbReference>
<feature type="region of interest" description="Disordered" evidence="1">
    <location>
        <begin position="104"/>
        <end position="135"/>
    </location>
</feature>
<proteinExistence type="predicted"/>
<feature type="transmembrane region" description="Helical" evidence="2">
    <location>
        <begin position="16"/>
        <end position="39"/>
    </location>
</feature>
<name>A0ABD5U4G1_9EURY</name>
<protein>
    <recommendedName>
        <fullName evidence="5">Methyl-accepting chemotaxis protein</fullName>
    </recommendedName>
</protein>
<keyword evidence="4" id="KW-1185">Reference proteome</keyword>
<evidence type="ECO:0008006" key="5">
    <source>
        <dbReference type="Google" id="ProtNLM"/>
    </source>
</evidence>
<evidence type="ECO:0000256" key="1">
    <source>
        <dbReference type="SAM" id="MobiDB-lite"/>
    </source>
</evidence>
<dbReference type="AlphaFoldDB" id="A0ABD5U4G1"/>
<reference evidence="3 4" key="1">
    <citation type="journal article" date="2019" name="Int. J. Syst. Evol. Microbiol.">
        <title>The Global Catalogue of Microorganisms (GCM) 10K type strain sequencing project: providing services to taxonomists for standard genome sequencing and annotation.</title>
        <authorList>
            <consortium name="The Broad Institute Genomics Platform"/>
            <consortium name="The Broad Institute Genome Sequencing Center for Infectious Disease"/>
            <person name="Wu L."/>
            <person name="Ma J."/>
        </authorList>
    </citation>
    <scope>NUCLEOTIDE SEQUENCE [LARGE SCALE GENOMIC DNA]</scope>
    <source>
        <strain evidence="3 4">YIM 94188</strain>
    </source>
</reference>
<evidence type="ECO:0000313" key="3">
    <source>
        <dbReference type="EMBL" id="MFC6825964.1"/>
    </source>
</evidence>
<dbReference type="RefSeq" id="WP_379696854.1">
    <property type="nucleotide sequence ID" value="NZ_JBHSXH010000015.1"/>
</dbReference>
<evidence type="ECO:0000313" key="4">
    <source>
        <dbReference type="Proteomes" id="UP001596408"/>
    </source>
</evidence>